<dbReference type="GO" id="GO:0003677">
    <property type="term" value="F:DNA binding"/>
    <property type="evidence" value="ECO:0007669"/>
    <property type="project" value="InterPro"/>
</dbReference>
<dbReference type="GO" id="GO:0006351">
    <property type="term" value="P:DNA-templated transcription"/>
    <property type="evidence" value="ECO:0007669"/>
    <property type="project" value="InterPro"/>
</dbReference>
<sequence length="452" mass="49400">MAAIEAGPIKVKVVRVEDGAEGEAGDEPYACAPIVATFPHDARAAGHVDREHEGGIQVDLYASKDHLEKRDYYLHAKAGGSKGGGVEYVSSSLDANLGRPVKYVVGFLDRETRTLELMAPTHHASVAHFRVWRGKDDPLVMKGREETSSAASGDYDALESRRNLLKEFGSNKIKRLIAKRERTQIKDSDSLFLEDQGSVLRWATQMAEASAAKGQSEEDQLARATEARRRVLPNHDLRATTARQAYPLAGMLSSRAWDSLRASQYYRDVEEGSESCDEYVIDRLAALKGGGAGEMSKEETNRALCLYAVLKWLHKTHRRAIRCKKGEGVGALASLLDLPQDLVLDLVLKFFKSSGPGVWECSKSSRISLKLHLAVLLLMLEGYSVKTAALAEELGVDAQEAKTLARELGCAVSGDSARLMKRKRAAESGDATVAADLESRLPKVGLKKARAR</sequence>
<gene>
    <name evidence="6" type="ORF">HKI87_05g35750</name>
</gene>
<evidence type="ECO:0000256" key="4">
    <source>
        <dbReference type="ARBA" id="ARBA00023163"/>
    </source>
</evidence>
<name>A0AAX4P745_9CHLO</name>
<comment type="similarity">
    <text evidence="2">Belongs to the eukaryotic RPA49/POLR1E RNA polymerase subunit family.</text>
</comment>
<dbReference type="PANTHER" id="PTHR14440">
    <property type="entry name" value="DNA-DIRECTED RNA POLYMERASE I SUBUNIT RPA49"/>
    <property type="match status" value="1"/>
</dbReference>
<proteinExistence type="inferred from homology"/>
<evidence type="ECO:0000256" key="1">
    <source>
        <dbReference type="ARBA" id="ARBA00004604"/>
    </source>
</evidence>
<organism evidence="6 7">
    <name type="scientific">Chloropicon roscoffensis</name>
    <dbReference type="NCBI Taxonomy" id="1461544"/>
    <lineage>
        <taxon>Eukaryota</taxon>
        <taxon>Viridiplantae</taxon>
        <taxon>Chlorophyta</taxon>
        <taxon>Chloropicophyceae</taxon>
        <taxon>Chloropicales</taxon>
        <taxon>Chloropicaceae</taxon>
        <taxon>Chloropicon</taxon>
    </lineage>
</organism>
<dbReference type="Pfam" id="PF06870">
    <property type="entry name" value="RNA_pol_I_A49"/>
    <property type="match status" value="1"/>
</dbReference>
<dbReference type="GO" id="GO:0005730">
    <property type="term" value="C:nucleolus"/>
    <property type="evidence" value="ECO:0007669"/>
    <property type="project" value="UniProtKB-SubCell"/>
</dbReference>
<dbReference type="Proteomes" id="UP001472866">
    <property type="component" value="Chromosome 05"/>
</dbReference>
<keyword evidence="3 6" id="KW-0240">DNA-directed RNA polymerase</keyword>
<dbReference type="GO" id="GO:0000428">
    <property type="term" value="C:DNA-directed RNA polymerase complex"/>
    <property type="evidence" value="ECO:0007669"/>
    <property type="project" value="UniProtKB-KW"/>
</dbReference>
<dbReference type="EMBL" id="CP151505">
    <property type="protein sequence ID" value="WZN62039.1"/>
    <property type="molecule type" value="Genomic_DNA"/>
</dbReference>
<comment type="subcellular location">
    <subcellularLocation>
        <location evidence="1">Nucleus</location>
        <location evidence="1">Nucleolus</location>
    </subcellularLocation>
</comment>
<keyword evidence="7" id="KW-1185">Reference proteome</keyword>
<keyword evidence="5" id="KW-0539">Nucleus</keyword>
<evidence type="ECO:0000313" key="6">
    <source>
        <dbReference type="EMBL" id="WZN62039.1"/>
    </source>
</evidence>
<accession>A0AAX4P745</accession>
<keyword evidence="4" id="KW-0804">Transcription</keyword>
<evidence type="ECO:0000256" key="2">
    <source>
        <dbReference type="ARBA" id="ARBA00009430"/>
    </source>
</evidence>
<evidence type="ECO:0000313" key="7">
    <source>
        <dbReference type="Proteomes" id="UP001472866"/>
    </source>
</evidence>
<reference evidence="6 7" key="1">
    <citation type="submission" date="2024-03" db="EMBL/GenBank/DDBJ databases">
        <title>Complete genome sequence of the green alga Chloropicon roscoffensis RCC1871.</title>
        <authorList>
            <person name="Lemieux C."/>
            <person name="Pombert J.-F."/>
            <person name="Otis C."/>
            <person name="Turmel M."/>
        </authorList>
    </citation>
    <scope>NUCLEOTIDE SEQUENCE [LARGE SCALE GENOMIC DNA]</scope>
    <source>
        <strain evidence="6 7">RCC1871</strain>
    </source>
</reference>
<dbReference type="AlphaFoldDB" id="A0AAX4P745"/>
<evidence type="ECO:0000256" key="5">
    <source>
        <dbReference type="ARBA" id="ARBA00023242"/>
    </source>
</evidence>
<evidence type="ECO:0000256" key="3">
    <source>
        <dbReference type="ARBA" id="ARBA00022478"/>
    </source>
</evidence>
<dbReference type="InterPro" id="IPR009668">
    <property type="entry name" value="RNA_pol-assoc_fac_A49-like"/>
</dbReference>
<protein>
    <submittedName>
        <fullName evidence="6">Subunit RPA49 of DNA-directed RNA polymerase I</fullName>
    </submittedName>
</protein>